<dbReference type="Proteomes" id="UP001221411">
    <property type="component" value="Unassembled WGS sequence"/>
</dbReference>
<evidence type="ECO:0000313" key="5">
    <source>
        <dbReference type="EMBL" id="MDC0747188.1"/>
    </source>
</evidence>
<organism evidence="5 6">
    <name type="scientific">Polyangium mundeleinium</name>
    <dbReference type="NCBI Taxonomy" id="2995306"/>
    <lineage>
        <taxon>Bacteria</taxon>
        <taxon>Pseudomonadati</taxon>
        <taxon>Myxococcota</taxon>
        <taxon>Polyangia</taxon>
        <taxon>Polyangiales</taxon>
        <taxon>Polyangiaceae</taxon>
        <taxon>Polyangium</taxon>
    </lineage>
</organism>
<evidence type="ECO:0000256" key="1">
    <source>
        <dbReference type="ARBA" id="ARBA00022676"/>
    </source>
</evidence>
<evidence type="ECO:0000259" key="3">
    <source>
        <dbReference type="Pfam" id="PF00534"/>
    </source>
</evidence>
<reference evidence="5 6" key="1">
    <citation type="submission" date="2022-11" db="EMBL/GenBank/DDBJ databases">
        <title>Minimal conservation of predation-associated metabolite biosynthetic gene clusters underscores biosynthetic potential of Myxococcota including descriptions for ten novel species: Archangium lansinium sp. nov., Myxococcus landrumus sp. nov., Nannocystis bai.</title>
        <authorList>
            <person name="Ahearne A."/>
            <person name="Stevens C."/>
            <person name="Dowd S."/>
        </authorList>
    </citation>
    <scope>NUCLEOTIDE SEQUENCE [LARGE SCALE GENOMIC DNA]</scope>
    <source>
        <strain evidence="5 6">RJM3</strain>
    </source>
</reference>
<keyword evidence="1" id="KW-0328">Glycosyltransferase</keyword>
<dbReference type="PANTHER" id="PTHR12526:SF510">
    <property type="entry name" value="D-INOSITOL 3-PHOSPHATE GLYCOSYLTRANSFERASE"/>
    <property type="match status" value="1"/>
</dbReference>
<feature type="domain" description="Glycosyl transferase family 1" evidence="3">
    <location>
        <begin position="161"/>
        <end position="338"/>
    </location>
</feature>
<dbReference type="RefSeq" id="WP_271925556.1">
    <property type="nucleotide sequence ID" value="NZ_JAQNDO010000001.1"/>
</dbReference>
<dbReference type="SUPFAM" id="SSF53756">
    <property type="entry name" value="UDP-Glycosyltransferase/glycogen phosphorylase"/>
    <property type="match status" value="1"/>
</dbReference>
<dbReference type="InterPro" id="IPR028098">
    <property type="entry name" value="Glyco_trans_4-like_N"/>
</dbReference>
<dbReference type="PANTHER" id="PTHR12526">
    <property type="entry name" value="GLYCOSYLTRANSFERASE"/>
    <property type="match status" value="1"/>
</dbReference>
<dbReference type="Pfam" id="PF13439">
    <property type="entry name" value="Glyco_transf_4"/>
    <property type="match status" value="1"/>
</dbReference>
<dbReference type="EMBL" id="JAQNDO010000001">
    <property type="protein sequence ID" value="MDC0747188.1"/>
    <property type="molecule type" value="Genomic_DNA"/>
</dbReference>
<evidence type="ECO:0000259" key="4">
    <source>
        <dbReference type="Pfam" id="PF13439"/>
    </source>
</evidence>
<dbReference type="InterPro" id="IPR001296">
    <property type="entry name" value="Glyco_trans_1"/>
</dbReference>
<feature type="domain" description="Glycosyltransferase subfamily 4-like N-terminal" evidence="4">
    <location>
        <begin position="16"/>
        <end position="106"/>
    </location>
</feature>
<evidence type="ECO:0000256" key="2">
    <source>
        <dbReference type="ARBA" id="ARBA00022679"/>
    </source>
</evidence>
<keyword evidence="2" id="KW-0808">Transferase</keyword>
<protein>
    <submittedName>
        <fullName evidence="5">Glycosyltransferase family 4 protein</fullName>
    </submittedName>
</protein>
<accession>A0ABT5EZD2</accession>
<dbReference type="CDD" id="cd03794">
    <property type="entry name" value="GT4_WbuB-like"/>
    <property type="match status" value="1"/>
</dbReference>
<name>A0ABT5EZD2_9BACT</name>
<gene>
    <name evidence="5" type="ORF">POL67_38015</name>
</gene>
<sequence>MRILFVAPNITLPGTNGGSTHVTEVVRALRRRHEVQVLAKVGSHGEGVAGVGLGHGGPARYVIPFLHFPAAYPIARRFRPDAIYERFSAQGLGIFLGRALGVPVVSMILDTKATLFTLEGADRLISTAPHLVAQRYHPKLVEVSWGANIETFHPGVSGAAIRRRLGIADDEIVAGYTGAFYHWHGLDILVAAAAELDRDPSAPKIRYLLVGDGEMRRDIEARIQAAGLSHRFLLTGRVPYEEVPAHIAASDFCVAAYDPDRHEELRHHGMFMDPLKVFEYLAVGKAAITFESPNMRRLFKDGEHALLVPPGQAAPLTAAIRRAATDAALRERLGQAGRALVERKHSWQAHGEQLGALFEEVVEERRRRG</sequence>
<dbReference type="Gene3D" id="3.40.50.2000">
    <property type="entry name" value="Glycogen Phosphorylase B"/>
    <property type="match status" value="2"/>
</dbReference>
<proteinExistence type="predicted"/>
<keyword evidence="6" id="KW-1185">Reference proteome</keyword>
<comment type="caution">
    <text evidence="5">The sequence shown here is derived from an EMBL/GenBank/DDBJ whole genome shotgun (WGS) entry which is preliminary data.</text>
</comment>
<dbReference type="Pfam" id="PF00534">
    <property type="entry name" value="Glycos_transf_1"/>
    <property type="match status" value="1"/>
</dbReference>
<evidence type="ECO:0000313" key="6">
    <source>
        <dbReference type="Proteomes" id="UP001221411"/>
    </source>
</evidence>